<dbReference type="EMBL" id="CP014230">
    <property type="protein sequence ID" value="AMD91989.1"/>
    <property type="molecule type" value="Genomic_DNA"/>
</dbReference>
<dbReference type="RefSeq" id="WP_066602567.1">
    <property type="nucleotide sequence ID" value="NZ_CP014230.1"/>
</dbReference>
<organism evidence="3 4">
    <name type="scientific">Desulfomicrobium orale DSM 12838</name>
    <dbReference type="NCBI Taxonomy" id="888061"/>
    <lineage>
        <taxon>Bacteria</taxon>
        <taxon>Pseudomonadati</taxon>
        <taxon>Thermodesulfobacteriota</taxon>
        <taxon>Desulfovibrionia</taxon>
        <taxon>Desulfovibrionales</taxon>
        <taxon>Desulfomicrobiaceae</taxon>
        <taxon>Desulfomicrobium</taxon>
    </lineage>
</organism>
<dbReference type="OrthoDB" id="343736at2"/>
<protein>
    <recommendedName>
        <fullName evidence="2">ART-PolyVal-like domain-containing protein</fullName>
    </recommendedName>
</protein>
<sequence length="988" mass="108197">MERHSLQVEATAKLVAEREAKSAVVEKKYGQGLPLQSRVIEFQLEDNAFDIGRSKDIGVHFATNRAVSEKFSNRLSGGKVFEVFLNIRDLHRVNDLFSRYHGLRSALNEMYNEGLVTDSQYRSLAARAQRADRKDLEDERYWGELKDVTSFWGKLNGILQKKKGLGFVYNNEVEGGGWSYVALQPTQIKSATKNSGVFDPENPDIRFSRKRLAQSKQNAASFSAGGRVIAPVLAGETARKDGAAANLSGNTPSDVGGPSSGDSRLRERSSNVNSPASGKMEGVRNKKGLLWERAQTNHRKTTPSAVSGRSKPSNANIDTSGVDSKRERLSLTGRALLAPNGNPSSLTPEQHAEVRTPEFKAWAGDWEAVAGQEMERKKGETALDALLQNKTGEVEAMSRPGLGQVVFIYGTPGRLNTKGRLVGGGGVAHMIEQRNLEGKDGEFIARKMPEVIAHGEVTAIQGEGTSGERVRIVHDGHTAVLSLYQNGSRKTWLLSGWENEGGGAGVNPATAYASDGSGISRQKGASSDKRISLNAHVVKPSSISVRLDKNGEPLVRDGQYENSRTGEKRDVGSFVHGAPTRFKRSAPAAKTTPKNAGKSGSFEHIFDRMRVLFQDQFLPVKRVQELLQSQGRKMDPDADAYLAEERYHGRAGYRLEKFQEDHVAPLMEKIRDSGTSILELEDYLYAKYAPQRNAHIASINPKMPDGGSGRTNKWAADTLARFEKEGKTAKLEALAKDVRAITKMQRDTIRKEGLEDDEVIDAWELANPDYVPLKGKADDQGHGRAIGTGFNVKGSGTKRALGRSTPATDILANLIAQTGDTLVRAEKARVGRAFYRMVEENPDADRWIIHEQLPSRRAMVNGQVRNVTDFSFPMEPNVITVTLPGGGVRYIELFDKDLAAAMKNVGAQQLHGWAVRTMAFATRYLATVSTSLSPDFVVNNFMRDIQMAMINIAGEKSTDVAKRVGKSVPGAMKGIIISSTHSLQLSED</sequence>
<feature type="compositionally biased region" description="Polar residues" evidence="1">
    <location>
        <begin position="302"/>
        <end position="322"/>
    </location>
</feature>
<name>A0A0X8JNI3_9BACT</name>
<evidence type="ECO:0000256" key="1">
    <source>
        <dbReference type="SAM" id="MobiDB-lite"/>
    </source>
</evidence>
<proteinExistence type="predicted"/>
<evidence type="ECO:0000313" key="4">
    <source>
        <dbReference type="Proteomes" id="UP000063964"/>
    </source>
</evidence>
<evidence type="ECO:0000313" key="3">
    <source>
        <dbReference type="EMBL" id="AMD91989.1"/>
    </source>
</evidence>
<dbReference type="Pfam" id="PF18760">
    <property type="entry name" value="ART-PolyVal"/>
    <property type="match status" value="1"/>
</dbReference>
<dbReference type="AlphaFoldDB" id="A0A0X8JNI3"/>
<feature type="region of interest" description="Disordered" evidence="1">
    <location>
        <begin position="554"/>
        <end position="573"/>
    </location>
</feature>
<gene>
    <name evidence="3" type="ORF">AXF15_01895</name>
</gene>
<feature type="compositionally biased region" description="Low complexity" evidence="1">
    <location>
        <begin position="252"/>
        <end position="262"/>
    </location>
</feature>
<evidence type="ECO:0000259" key="2">
    <source>
        <dbReference type="Pfam" id="PF18760"/>
    </source>
</evidence>
<dbReference type="Proteomes" id="UP000063964">
    <property type="component" value="Chromosome"/>
</dbReference>
<accession>A0A0X8JNI3</accession>
<feature type="compositionally biased region" description="Basic and acidic residues" evidence="1">
    <location>
        <begin position="554"/>
        <end position="571"/>
    </location>
</feature>
<dbReference type="InterPro" id="IPR049522">
    <property type="entry name" value="ART-PolyVal_dom"/>
</dbReference>
<dbReference type="STRING" id="888061.AXF15_01895"/>
<keyword evidence="4" id="KW-1185">Reference proteome</keyword>
<reference evidence="4" key="1">
    <citation type="submission" date="2016-02" db="EMBL/GenBank/DDBJ databases">
        <authorList>
            <person name="Holder M.E."/>
            <person name="Ajami N.J."/>
            <person name="Petrosino J.F."/>
        </authorList>
    </citation>
    <scope>NUCLEOTIDE SEQUENCE [LARGE SCALE GENOMIC DNA]</scope>
    <source>
        <strain evidence="4">DSM 12838</strain>
    </source>
</reference>
<feature type="region of interest" description="Disordered" evidence="1">
    <location>
        <begin position="243"/>
        <end position="326"/>
    </location>
</feature>
<feature type="domain" description="ART-PolyVal-like" evidence="2">
    <location>
        <begin position="48"/>
        <end position="198"/>
    </location>
</feature>
<dbReference type="KEGG" id="doa:AXF15_01895"/>